<keyword evidence="1" id="KW-0472">Membrane</keyword>
<dbReference type="InterPro" id="IPR001466">
    <property type="entry name" value="Beta-lactam-related"/>
</dbReference>
<dbReference type="PANTHER" id="PTHR46825:SF9">
    <property type="entry name" value="BETA-LACTAMASE-RELATED DOMAIN-CONTAINING PROTEIN"/>
    <property type="match status" value="1"/>
</dbReference>
<dbReference type="Gene3D" id="3.40.710.10">
    <property type="entry name" value="DD-peptidase/beta-lactamase superfamily"/>
    <property type="match status" value="1"/>
</dbReference>
<dbReference type="Pfam" id="PF00144">
    <property type="entry name" value="Beta-lactamase"/>
    <property type="match status" value="1"/>
</dbReference>
<feature type="transmembrane region" description="Helical" evidence="1">
    <location>
        <begin position="522"/>
        <end position="545"/>
    </location>
</feature>
<organism evidence="4 5">
    <name type="scientific">Dyella soli</name>
    <dbReference type="NCBI Taxonomy" id="522319"/>
    <lineage>
        <taxon>Bacteria</taxon>
        <taxon>Pseudomonadati</taxon>
        <taxon>Pseudomonadota</taxon>
        <taxon>Gammaproteobacteria</taxon>
        <taxon>Lysobacterales</taxon>
        <taxon>Rhodanobacteraceae</taxon>
        <taxon>Dyella</taxon>
    </lineage>
</organism>
<evidence type="ECO:0000256" key="2">
    <source>
        <dbReference type="SAM" id="SignalP"/>
    </source>
</evidence>
<dbReference type="AlphaFoldDB" id="A0A4R0YHK8"/>
<keyword evidence="4" id="KW-0378">Hydrolase</keyword>
<feature type="chain" id="PRO_5020477978" evidence="2">
    <location>
        <begin position="23"/>
        <end position="668"/>
    </location>
</feature>
<feature type="signal peptide" evidence="2">
    <location>
        <begin position="1"/>
        <end position="22"/>
    </location>
</feature>
<evidence type="ECO:0000313" key="4">
    <source>
        <dbReference type="EMBL" id="TCI07900.1"/>
    </source>
</evidence>
<dbReference type="InterPro" id="IPR012338">
    <property type="entry name" value="Beta-lactam/transpept-like"/>
</dbReference>
<dbReference type="GO" id="GO:0016787">
    <property type="term" value="F:hydrolase activity"/>
    <property type="evidence" value="ECO:0007669"/>
    <property type="project" value="UniProtKB-KW"/>
</dbReference>
<comment type="caution">
    <text evidence="4">The sequence shown here is derived from an EMBL/GenBank/DDBJ whole genome shotgun (WGS) entry which is preliminary data.</text>
</comment>
<dbReference type="EMBL" id="SJTG01000004">
    <property type="protein sequence ID" value="TCI07900.1"/>
    <property type="molecule type" value="Genomic_DNA"/>
</dbReference>
<accession>A0A4R0YHK8</accession>
<feature type="domain" description="Beta-lactamase-related" evidence="3">
    <location>
        <begin position="73"/>
        <end position="381"/>
    </location>
</feature>
<feature type="transmembrane region" description="Helical" evidence="1">
    <location>
        <begin position="565"/>
        <end position="588"/>
    </location>
</feature>
<keyword evidence="2" id="KW-0732">Signal</keyword>
<reference evidence="4 5" key="1">
    <citation type="submission" date="2019-02" db="EMBL/GenBank/DDBJ databases">
        <title>Dyella amyloliquefaciens sp. nov., isolated from forest soil.</title>
        <authorList>
            <person name="Gao Z.-H."/>
            <person name="Qiu L.-H."/>
        </authorList>
    </citation>
    <scope>NUCLEOTIDE SEQUENCE [LARGE SCALE GENOMIC DNA]</scope>
    <source>
        <strain evidence="4 5">KACC 12747</strain>
    </source>
</reference>
<dbReference type="Proteomes" id="UP000291822">
    <property type="component" value="Unassembled WGS sequence"/>
</dbReference>
<dbReference type="InterPro" id="IPR050491">
    <property type="entry name" value="AmpC-like"/>
</dbReference>
<gene>
    <name evidence="4" type="ORF">EZM97_24830</name>
</gene>
<keyword evidence="1" id="KW-1133">Transmembrane helix</keyword>
<evidence type="ECO:0000256" key="1">
    <source>
        <dbReference type="SAM" id="Phobius"/>
    </source>
</evidence>
<protein>
    <submittedName>
        <fullName evidence="4">Serine hydrolase</fullName>
    </submittedName>
</protein>
<keyword evidence="1" id="KW-0812">Transmembrane</keyword>
<proteinExistence type="predicted"/>
<sequence>MNRFSKRWVALFAALAASTAIAQTPTVPTPIPAPATSTNAPAPVSNVATTPELTREDLTTFFDGMVPFAIRRSDIAGGVISVVKDGQIIYAKGFGYSDLEKRTPVSPDDTLFRTGSTSKLFTWTAVMQQVEQGKLDLDKDVNEYLDFKIPPYNGKPVTLRHLMTHTGGFEEVARGLLPATADEVGLEKYLKTHIPARIFAPGEVVAYSNYGCGLAGYIVQRVSGEEFNAYIKHHIYDPLDMKHSSFDQPLPADLAPLMSKAYKSASDGKPQPFEFVNPAPAGSQASSAVDMAHFMIAHLQNGQYDGKRILNDKTAIEMHSPQYTAAPGLPGFALGFYQEDRNGLRIIGHGGDTVVFHTDLHLLLDKNVGVFMSFNSAGSHEGGGVLMVRTAIFHAFLDRYFPQAAPEQPTLSTAKADAARVVGTYEVSRRNESALRMLYLLTQIKVSADENGEISVPMFVDYAGKPLHWREVGPLQYREVNGKNSLNFVVNEDGSIRHFATDFIPGVELFQRVSNARSMGTVLQWGGLSLLVVFAALIVWFAGWWMRRHYRSTLDLPQELRRSRLLSRLGAVSLAVGVVGWFALIAATSANENLMLHGTAAPWMLLLYVLCVIALLGVIAIVVHTVRTLHPARRSKWVRIGEILLAIAALYLAWVIVVFGMISFNVRF</sequence>
<feature type="transmembrane region" description="Helical" evidence="1">
    <location>
        <begin position="600"/>
        <end position="623"/>
    </location>
</feature>
<evidence type="ECO:0000259" key="3">
    <source>
        <dbReference type="Pfam" id="PF00144"/>
    </source>
</evidence>
<feature type="transmembrane region" description="Helical" evidence="1">
    <location>
        <begin position="643"/>
        <end position="664"/>
    </location>
</feature>
<dbReference type="RefSeq" id="WP_131152159.1">
    <property type="nucleotide sequence ID" value="NZ_SJTG01000004.1"/>
</dbReference>
<keyword evidence="5" id="KW-1185">Reference proteome</keyword>
<dbReference type="PANTHER" id="PTHR46825">
    <property type="entry name" value="D-ALANYL-D-ALANINE-CARBOXYPEPTIDASE/ENDOPEPTIDASE AMPH"/>
    <property type="match status" value="1"/>
</dbReference>
<evidence type="ECO:0000313" key="5">
    <source>
        <dbReference type="Proteomes" id="UP000291822"/>
    </source>
</evidence>
<dbReference type="SUPFAM" id="SSF56601">
    <property type="entry name" value="beta-lactamase/transpeptidase-like"/>
    <property type="match status" value="1"/>
</dbReference>
<name>A0A4R0YHK8_9GAMM</name>